<dbReference type="OrthoDB" id="2553859at2759"/>
<dbReference type="Proteomes" id="UP000521943">
    <property type="component" value="Unassembled WGS sequence"/>
</dbReference>
<reference evidence="2 3" key="1">
    <citation type="submission" date="2020-07" db="EMBL/GenBank/DDBJ databases">
        <title>Comparative genomics of pyrophilous fungi reveals a link between fire events and developmental genes.</title>
        <authorList>
            <consortium name="DOE Joint Genome Institute"/>
            <person name="Steindorff A.S."/>
            <person name="Carver A."/>
            <person name="Calhoun S."/>
            <person name="Stillman K."/>
            <person name="Liu H."/>
            <person name="Lipzen A."/>
            <person name="Pangilinan J."/>
            <person name="Labutti K."/>
            <person name="Bruns T.D."/>
            <person name="Grigoriev I.V."/>
        </authorList>
    </citation>
    <scope>NUCLEOTIDE SEQUENCE [LARGE SCALE GENOMIC DNA]</scope>
    <source>
        <strain evidence="2 3">CBS 144469</strain>
    </source>
</reference>
<dbReference type="AlphaFoldDB" id="A0A8H6I9D9"/>
<evidence type="ECO:0000256" key="1">
    <source>
        <dbReference type="SAM" id="MobiDB-lite"/>
    </source>
</evidence>
<accession>A0A8H6I9D9</accession>
<comment type="caution">
    <text evidence="2">The sequence shown here is derived from an EMBL/GenBank/DDBJ whole genome shotgun (WGS) entry which is preliminary data.</text>
</comment>
<protein>
    <submittedName>
        <fullName evidence="2">Uncharacterized protein</fullName>
    </submittedName>
</protein>
<feature type="compositionally biased region" description="Basic and acidic residues" evidence="1">
    <location>
        <begin position="76"/>
        <end position="90"/>
    </location>
</feature>
<gene>
    <name evidence="2" type="ORF">DFP72DRAFT_880840</name>
</gene>
<name>A0A8H6I9D9_9AGAR</name>
<proteinExistence type="predicted"/>
<sequence>MPSPTLTQTMSTPSALTISYDLSPPPGIDTSGLEASKTYTFAVSKGEGKNYYDGLRTAIAQAKDAFGDDLTVWRDRVGKAEEVREPKAKAEDEEDEDEEEEEEV</sequence>
<organism evidence="2 3">
    <name type="scientific">Ephemerocybe angulata</name>
    <dbReference type="NCBI Taxonomy" id="980116"/>
    <lineage>
        <taxon>Eukaryota</taxon>
        <taxon>Fungi</taxon>
        <taxon>Dikarya</taxon>
        <taxon>Basidiomycota</taxon>
        <taxon>Agaricomycotina</taxon>
        <taxon>Agaricomycetes</taxon>
        <taxon>Agaricomycetidae</taxon>
        <taxon>Agaricales</taxon>
        <taxon>Agaricineae</taxon>
        <taxon>Psathyrellaceae</taxon>
        <taxon>Ephemerocybe</taxon>
    </lineage>
</organism>
<evidence type="ECO:0000313" key="3">
    <source>
        <dbReference type="Proteomes" id="UP000521943"/>
    </source>
</evidence>
<evidence type="ECO:0000313" key="2">
    <source>
        <dbReference type="EMBL" id="KAF6761350.1"/>
    </source>
</evidence>
<feature type="region of interest" description="Disordered" evidence="1">
    <location>
        <begin position="76"/>
        <end position="104"/>
    </location>
</feature>
<feature type="compositionally biased region" description="Acidic residues" evidence="1">
    <location>
        <begin position="91"/>
        <end position="104"/>
    </location>
</feature>
<keyword evidence="3" id="KW-1185">Reference proteome</keyword>
<feature type="compositionally biased region" description="Polar residues" evidence="1">
    <location>
        <begin position="1"/>
        <end position="17"/>
    </location>
</feature>
<dbReference type="EMBL" id="JACGCI010000010">
    <property type="protein sequence ID" value="KAF6761350.1"/>
    <property type="molecule type" value="Genomic_DNA"/>
</dbReference>
<feature type="region of interest" description="Disordered" evidence="1">
    <location>
        <begin position="1"/>
        <end position="31"/>
    </location>
</feature>